<protein>
    <submittedName>
        <fullName evidence="2">Uncharacterized protein</fullName>
    </submittedName>
</protein>
<dbReference type="EMBL" id="CDMZ01000393">
    <property type="protein sequence ID" value="CEM13306.1"/>
    <property type="molecule type" value="Genomic_DNA"/>
</dbReference>
<gene>
    <name evidence="2" type="ORF">Cvel_17181</name>
</gene>
<evidence type="ECO:0000256" key="1">
    <source>
        <dbReference type="SAM" id="MobiDB-lite"/>
    </source>
</evidence>
<name>A0A0G4FIK3_9ALVE</name>
<dbReference type="VEuPathDB" id="CryptoDB:Cvel_17181"/>
<proteinExistence type="predicted"/>
<feature type="region of interest" description="Disordered" evidence="1">
    <location>
        <begin position="21"/>
        <end position="91"/>
    </location>
</feature>
<sequence length="164" mass="17852">MNTSEPPCFVLASAAVVASDCTVPSPADPHPVKNPQPYADVNQPESAVDESITDVQRPELSERPPKWQKKADKRAVKKEKKKGNGGSFKEVCHQPAMTSGMTAMLYNDGVDWSPQRVGPCCNYGIYESDSMMMFTVRFGSPTVAGVYSQSEITWRCKIGGCSSV</sequence>
<feature type="compositionally biased region" description="Basic and acidic residues" evidence="1">
    <location>
        <begin position="56"/>
        <end position="74"/>
    </location>
</feature>
<reference evidence="2" key="1">
    <citation type="submission" date="2014-11" db="EMBL/GenBank/DDBJ databases">
        <authorList>
            <person name="Otto D Thomas"/>
            <person name="Naeem Raeece"/>
        </authorList>
    </citation>
    <scope>NUCLEOTIDE SEQUENCE</scope>
</reference>
<dbReference type="AlphaFoldDB" id="A0A0G4FIK3"/>
<organism evidence="2">
    <name type="scientific">Chromera velia CCMP2878</name>
    <dbReference type="NCBI Taxonomy" id="1169474"/>
    <lineage>
        <taxon>Eukaryota</taxon>
        <taxon>Sar</taxon>
        <taxon>Alveolata</taxon>
        <taxon>Colpodellida</taxon>
        <taxon>Chromeraceae</taxon>
        <taxon>Chromera</taxon>
    </lineage>
</organism>
<evidence type="ECO:0000313" key="2">
    <source>
        <dbReference type="EMBL" id="CEM13306.1"/>
    </source>
</evidence>
<accession>A0A0G4FIK3</accession>